<dbReference type="OrthoDB" id="308440at2759"/>
<keyword evidence="1" id="KW-0732">Signal</keyword>
<evidence type="ECO:0000313" key="3">
    <source>
        <dbReference type="Proteomes" id="UP001141806"/>
    </source>
</evidence>
<reference evidence="2" key="1">
    <citation type="journal article" date="2023" name="Plant J.">
        <title>The genome of the king protea, Protea cynaroides.</title>
        <authorList>
            <person name="Chang J."/>
            <person name="Duong T.A."/>
            <person name="Schoeman C."/>
            <person name="Ma X."/>
            <person name="Roodt D."/>
            <person name="Barker N."/>
            <person name="Li Z."/>
            <person name="Van de Peer Y."/>
            <person name="Mizrachi E."/>
        </authorList>
    </citation>
    <scope>NUCLEOTIDE SEQUENCE</scope>
    <source>
        <tissue evidence="2">Young leaves</tissue>
    </source>
</reference>
<comment type="caution">
    <text evidence="2">The sequence shown here is derived from an EMBL/GenBank/DDBJ whole genome shotgun (WGS) entry which is preliminary data.</text>
</comment>
<dbReference type="Proteomes" id="UP001141806">
    <property type="component" value="Unassembled WGS sequence"/>
</dbReference>
<dbReference type="InterPro" id="IPR053283">
    <property type="entry name" value="TUNICAMYCIN_INDUCED_1"/>
</dbReference>
<keyword evidence="3" id="KW-1185">Reference proteome</keyword>
<evidence type="ECO:0000256" key="1">
    <source>
        <dbReference type="SAM" id="SignalP"/>
    </source>
</evidence>
<dbReference type="PANTHER" id="PTHR34454">
    <property type="entry name" value="TUNICAMYCIN INDUCED PROTEIN"/>
    <property type="match status" value="1"/>
</dbReference>
<gene>
    <name evidence="2" type="ORF">NE237_018889</name>
</gene>
<proteinExistence type="predicted"/>
<protein>
    <submittedName>
        <fullName evidence="2">Uncharacterized protein</fullName>
    </submittedName>
</protein>
<feature type="signal peptide" evidence="1">
    <location>
        <begin position="1"/>
        <end position="20"/>
    </location>
</feature>
<dbReference type="EMBL" id="JAMYWD010000007">
    <property type="protein sequence ID" value="KAJ4967040.1"/>
    <property type="molecule type" value="Genomic_DNA"/>
</dbReference>
<feature type="chain" id="PRO_5040144941" evidence="1">
    <location>
        <begin position="21"/>
        <end position="401"/>
    </location>
</feature>
<dbReference type="PANTHER" id="PTHR34454:SF3">
    <property type="entry name" value="PEPTIDASE I, PUTATIVE-RELATED"/>
    <property type="match status" value="1"/>
</dbReference>
<organism evidence="2 3">
    <name type="scientific">Protea cynaroides</name>
    <dbReference type="NCBI Taxonomy" id="273540"/>
    <lineage>
        <taxon>Eukaryota</taxon>
        <taxon>Viridiplantae</taxon>
        <taxon>Streptophyta</taxon>
        <taxon>Embryophyta</taxon>
        <taxon>Tracheophyta</taxon>
        <taxon>Spermatophyta</taxon>
        <taxon>Magnoliopsida</taxon>
        <taxon>Proteales</taxon>
        <taxon>Proteaceae</taxon>
        <taxon>Protea</taxon>
    </lineage>
</organism>
<name>A0A9Q0KAU1_9MAGN</name>
<evidence type="ECO:0000313" key="2">
    <source>
        <dbReference type="EMBL" id="KAJ4967040.1"/>
    </source>
</evidence>
<accession>A0A9Q0KAU1</accession>
<sequence>MISLPVFCLLLLSFRTLAVAAFNPSDVLASASQVNESSSEAFPSSHFLKDVLKFISLKQSWNLDEIRVSNSYVGKARVGSAQRYEFRLRVGKSDLLLEFPDEVHSWRKIRKRGEFNSLVNEVSSESVLNAFKLEGPFELIVDGDDDLTLVLPMNTTHSGFKRVLVGEGITIKMEGAQEVSLFHSTRRGLPLNGSMQMNEHINQFWPFSHSLCMPLLPIHILGSASLVAYKTSNPSGHIKIAFPSQDMIELLPEKCYDKYHYKKQACPMDSMSPRLAVLEKFRRSFLGDKMVQSGVSGFLKAKITASTVVRFQLELERDIKEKETVSGTLAEWRTRPTVERAWFEVVGRVEAERLKPIVVKKVRPFIAADSAAWSDLMSNISFTKFPSVLVPPEALTLDVKW</sequence>
<dbReference type="AlphaFoldDB" id="A0A9Q0KAU1"/>